<gene>
    <name evidence="5" type="ORF">GCM10009539_46140</name>
</gene>
<evidence type="ECO:0000256" key="3">
    <source>
        <dbReference type="ARBA" id="ARBA00023163"/>
    </source>
</evidence>
<dbReference type="Pfam" id="PF07702">
    <property type="entry name" value="UTRA"/>
    <property type="match status" value="1"/>
</dbReference>
<dbReference type="InterPro" id="IPR036390">
    <property type="entry name" value="WH_DNA-bd_sf"/>
</dbReference>
<evidence type="ECO:0000256" key="2">
    <source>
        <dbReference type="ARBA" id="ARBA00023125"/>
    </source>
</evidence>
<dbReference type="Gene3D" id="1.10.10.10">
    <property type="entry name" value="Winged helix-like DNA-binding domain superfamily/Winged helix DNA-binding domain"/>
    <property type="match status" value="1"/>
</dbReference>
<sequence length="265" mass="28939">MAAIQTPKSQYQQVADLLRSRIADGTYSADQPLPSEPQLSAELGVSRQTINRAINVLRNAGLVRVRRGFGTFIRGVPQVTRDAKKRYAARNQGTGAGDVEMKALGLTPRTEYVEIGRAKAPSAVADALGIDVDAPVLVRRRRLFANDEPTQLADSFIPWDLAEGAPELLKRDAGRGGSYTRLAELGHGPVRFTEEVTVRTATEDEAQLLELDGGQPVIDITHVAWDAADRAVEVALHVMPGNLWRLRYDWDDPTADEYPTADGDA</sequence>
<dbReference type="EMBL" id="BAAAGX010000017">
    <property type="protein sequence ID" value="GAA0255688.1"/>
    <property type="molecule type" value="Genomic_DNA"/>
</dbReference>
<evidence type="ECO:0000313" key="6">
    <source>
        <dbReference type="Proteomes" id="UP001500967"/>
    </source>
</evidence>
<dbReference type="PROSITE" id="PS50949">
    <property type="entry name" value="HTH_GNTR"/>
    <property type="match status" value="1"/>
</dbReference>
<dbReference type="RefSeq" id="WP_344650960.1">
    <property type="nucleotide sequence ID" value="NZ_BAAAGX010000017.1"/>
</dbReference>
<dbReference type="PRINTS" id="PR00035">
    <property type="entry name" value="HTHGNTR"/>
</dbReference>
<dbReference type="SMART" id="SM00345">
    <property type="entry name" value="HTH_GNTR"/>
    <property type="match status" value="1"/>
</dbReference>
<organism evidence="5 6">
    <name type="scientific">Cryptosporangium japonicum</name>
    <dbReference type="NCBI Taxonomy" id="80872"/>
    <lineage>
        <taxon>Bacteria</taxon>
        <taxon>Bacillati</taxon>
        <taxon>Actinomycetota</taxon>
        <taxon>Actinomycetes</taxon>
        <taxon>Cryptosporangiales</taxon>
        <taxon>Cryptosporangiaceae</taxon>
        <taxon>Cryptosporangium</taxon>
    </lineage>
</organism>
<comment type="caution">
    <text evidence="5">The sequence shown here is derived from an EMBL/GenBank/DDBJ whole genome shotgun (WGS) entry which is preliminary data.</text>
</comment>
<feature type="domain" description="HTH gntR-type" evidence="4">
    <location>
        <begin position="8"/>
        <end position="76"/>
    </location>
</feature>
<dbReference type="InterPro" id="IPR011663">
    <property type="entry name" value="UTRA"/>
</dbReference>
<evidence type="ECO:0000259" key="4">
    <source>
        <dbReference type="PROSITE" id="PS50949"/>
    </source>
</evidence>
<accession>A0ABP3EBD3</accession>
<dbReference type="PANTHER" id="PTHR44846:SF17">
    <property type="entry name" value="GNTR-FAMILY TRANSCRIPTIONAL REGULATOR"/>
    <property type="match status" value="1"/>
</dbReference>
<dbReference type="InterPro" id="IPR000524">
    <property type="entry name" value="Tscrpt_reg_HTH_GntR"/>
</dbReference>
<dbReference type="InterPro" id="IPR036388">
    <property type="entry name" value="WH-like_DNA-bd_sf"/>
</dbReference>
<evidence type="ECO:0000313" key="5">
    <source>
        <dbReference type="EMBL" id="GAA0255688.1"/>
    </source>
</evidence>
<dbReference type="InterPro" id="IPR028978">
    <property type="entry name" value="Chorismate_lyase_/UTRA_dom_sf"/>
</dbReference>
<dbReference type="SUPFAM" id="SSF64288">
    <property type="entry name" value="Chorismate lyase-like"/>
    <property type="match status" value="1"/>
</dbReference>
<keyword evidence="2" id="KW-0238">DNA-binding</keyword>
<name>A0ABP3EBD3_9ACTN</name>
<evidence type="ECO:0000256" key="1">
    <source>
        <dbReference type="ARBA" id="ARBA00023015"/>
    </source>
</evidence>
<keyword evidence="6" id="KW-1185">Reference proteome</keyword>
<dbReference type="Proteomes" id="UP001500967">
    <property type="component" value="Unassembled WGS sequence"/>
</dbReference>
<dbReference type="SMART" id="SM00866">
    <property type="entry name" value="UTRA"/>
    <property type="match status" value="1"/>
</dbReference>
<dbReference type="Gene3D" id="3.40.1410.10">
    <property type="entry name" value="Chorismate lyase-like"/>
    <property type="match status" value="1"/>
</dbReference>
<dbReference type="CDD" id="cd07377">
    <property type="entry name" value="WHTH_GntR"/>
    <property type="match status" value="1"/>
</dbReference>
<dbReference type="PANTHER" id="PTHR44846">
    <property type="entry name" value="MANNOSYL-D-GLYCERATE TRANSPORT/METABOLISM SYSTEM REPRESSOR MNGR-RELATED"/>
    <property type="match status" value="1"/>
</dbReference>
<dbReference type="Pfam" id="PF00392">
    <property type="entry name" value="GntR"/>
    <property type="match status" value="1"/>
</dbReference>
<protein>
    <submittedName>
        <fullName evidence="5">GntR family transcriptional regulator</fullName>
    </submittedName>
</protein>
<reference evidence="6" key="1">
    <citation type="journal article" date="2019" name="Int. J. Syst. Evol. Microbiol.">
        <title>The Global Catalogue of Microorganisms (GCM) 10K type strain sequencing project: providing services to taxonomists for standard genome sequencing and annotation.</title>
        <authorList>
            <consortium name="The Broad Institute Genomics Platform"/>
            <consortium name="The Broad Institute Genome Sequencing Center for Infectious Disease"/>
            <person name="Wu L."/>
            <person name="Ma J."/>
        </authorList>
    </citation>
    <scope>NUCLEOTIDE SEQUENCE [LARGE SCALE GENOMIC DNA]</scope>
    <source>
        <strain evidence="6">JCM 10425</strain>
    </source>
</reference>
<dbReference type="SUPFAM" id="SSF46785">
    <property type="entry name" value="Winged helix' DNA-binding domain"/>
    <property type="match status" value="1"/>
</dbReference>
<proteinExistence type="predicted"/>
<dbReference type="InterPro" id="IPR050679">
    <property type="entry name" value="Bact_HTH_transcr_reg"/>
</dbReference>
<keyword evidence="1" id="KW-0805">Transcription regulation</keyword>
<keyword evidence="3" id="KW-0804">Transcription</keyword>